<organism evidence="4 5">
    <name type="scientific">Candidatus Raymondbacteria bacterium RIFOXYD12_FULL_49_13</name>
    <dbReference type="NCBI Taxonomy" id="1817890"/>
    <lineage>
        <taxon>Bacteria</taxon>
        <taxon>Raymondiibacteriota</taxon>
    </lineage>
</organism>
<dbReference type="GO" id="GO:0009103">
    <property type="term" value="P:lipopolysaccharide biosynthetic process"/>
    <property type="evidence" value="ECO:0007669"/>
    <property type="project" value="TreeGrafter"/>
</dbReference>
<evidence type="ECO:0000313" key="5">
    <source>
        <dbReference type="Proteomes" id="UP000179243"/>
    </source>
</evidence>
<evidence type="ECO:0008006" key="6">
    <source>
        <dbReference type="Google" id="ProtNLM"/>
    </source>
</evidence>
<dbReference type="InterPro" id="IPR001296">
    <property type="entry name" value="Glyco_trans_1"/>
</dbReference>
<dbReference type="CDD" id="cd03809">
    <property type="entry name" value="GT4_MtfB-like"/>
    <property type="match status" value="1"/>
</dbReference>
<accession>A0A1F7F3U6</accession>
<keyword evidence="1" id="KW-0808">Transferase</keyword>
<name>A0A1F7F3U6_UNCRA</name>
<feature type="domain" description="Glycosyltransferase subfamily 4-like N-terminal" evidence="3">
    <location>
        <begin position="47"/>
        <end position="163"/>
    </location>
</feature>
<proteinExistence type="predicted"/>
<dbReference type="Proteomes" id="UP000179243">
    <property type="component" value="Unassembled WGS sequence"/>
</dbReference>
<evidence type="ECO:0000313" key="4">
    <source>
        <dbReference type="EMBL" id="OGK01319.1"/>
    </source>
</evidence>
<sequence length="352" mass="38856">MGYYVKNIVARMPRFFPEDDFVFFLGDTASASFVPALPNARSLVVPRTWKRDWLEDMVKLPLEIRKQRAHLFHAPVVLGPLRSINMPFFSPVPVVATIHDLHVETLDDPHMIAYRAEFRYRLQRSAARRARIVTVSEATRIAIAGAGIADAAAVRVIPHGIDLPPDGPDQSIKENMVLFIGDAPHKNVLRAITVFSTVGERVPGWRFVAVGNRARIRGLAGAYADEAEHSGLLTLAGEIGDAELSALYRRASVLFMPSLSEGFGIPLLEAYAHGLCPVVSDREPMNGIGGDAAVYVDPEDHHEMVSSLEGLLRNPALRTIVTEKGRERIKRFTWETHCAALRTVYAEAVGHA</sequence>
<dbReference type="PANTHER" id="PTHR46401:SF2">
    <property type="entry name" value="GLYCOSYLTRANSFERASE WBBK-RELATED"/>
    <property type="match status" value="1"/>
</dbReference>
<dbReference type="SUPFAM" id="SSF53756">
    <property type="entry name" value="UDP-Glycosyltransferase/glycogen phosphorylase"/>
    <property type="match status" value="1"/>
</dbReference>
<dbReference type="AlphaFoldDB" id="A0A1F7F3U6"/>
<protein>
    <recommendedName>
        <fullName evidence="6">Glycosyltransferase subfamily 4-like N-terminal domain-containing protein</fullName>
    </recommendedName>
</protein>
<dbReference type="InterPro" id="IPR028098">
    <property type="entry name" value="Glyco_trans_4-like_N"/>
</dbReference>
<reference evidence="4 5" key="1">
    <citation type="journal article" date="2016" name="Nat. Commun.">
        <title>Thousands of microbial genomes shed light on interconnected biogeochemical processes in an aquifer system.</title>
        <authorList>
            <person name="Anantharaman K."/>
            <person name="Brown C.T."/>
            <person name="Hug L.A."/>
            <person name="Sharon I."/>
            <person name="Castelle C.J."/>
            <person name="Probst A.J."/>
            <person name="Thomas B.C."/>
            <person name="Singh A."/>
            <person name="Wilkins M.J."/>
            <person name="Karaoz U."/>
            <person name="Brodie E.L."/>
            <person name="Williams K.H."/>
            <person name="Hubbard S.S."/>
            <person name="Banfield J.F."/>
        </authorList>
    </citation>
    <scope>NUCLEOTIDE SEQUENCE [LARGE SCALE GENOMIC DNA]</scope>
</reference>
<gene>
    <name evidence="4" type="ORF">A2519_13035</name>
</gene>
<evidence type="ECO:0000259" key="3">
    <source>
        <dbReference type="Pfam" id="PF13439"/>
    </source>
</evidence>
<evidence type="ECO:0000259" key="2">
    <source>
        <dbReference type="Pfam" id="PF00534"/>
    </source>
</evidence>
<dbReference type="Pfam" id="PF13439">
    <property type="entry name" value="Glyco_transf_4"/>
    <property type="match status" value="1"/>
</dbReference>
<dbReference type="PANTHER" id="PTHR46401">
    <property type="entry name" value="GLYCOSYLTRANSFERASE WBBK-RELATED"/>
    <property type="match status" value="1"/>
</dbReference>
<dbReference type="Gene3D" id="3.40.50.2000">
    <property type="entry name" value="Glycogen Phosphorylase B"/>
    <property type="match status" value="2"/>
</dbReference>
<feature type="domain" description="Glycosyl transferase family 1" evidence="2">
    <location>
        <begin position="173"/>
        <end position="328"/>
    </location>
</feature>
<dbReference type="Pfam" id="PF00534">
    <property type="entry name" value="Glycos_transf_1"/>
    <property type="match status" value="1"/>
</dbReference>
<comment type="caution">
    <text evidence="4">The sequence shown here is derived from an EMBL/GenBank/DDBJ whole genome shotgun (WGS) entry which is preliminary data.</text>
</comment>
<dbReference type="EMBL" id="MFYX01000127">
    <property type="protein sequence ID" value="OGK01319.1"/>
    <property type="molecule type" value="Genomic_DNA"/>
</dbReference>
<dbReference type="GO" id="GO:0016757">
    <property type="term" value="F:glycosyltransferase activity"/>
    <property type="evidence" value="ECO:0007669"/>
    <property type="project" value="InterPro"/>
</dbReference>
<evidence type="ECO:0000256" key="1">
    <source>
        <dbReference type="ARBA" id="ARBA00022679"/>
    </source>
</evidence>